<dbReference type="EMBL" id="JABANO010034229">
    <property type="protein sequence ID" value="KAF4705497.1"/>
    <property type="molecule type" value="Genomic_DNA"/>
</dbReference>
<gene>
    <name evidence="2" type="ORF">FOZ62_006438</name>
    <name evidence="1" type="ORF">FOZ63_031868</name>
</gene>
<keyword evidence="3" id="KW-1185">Reference proteome</keyword>
<accession>A0A7J6QB41</accession>
<dbReference type="EMBL" id="JABANM010026191">
    <property type="protein sequence ID" value="KAF4713387.1"/>
    <property type="molecule type" value="Genomic_DNA"/>
</dbReference>
<sequence>MVIWRGGTGAMVGFNPARRCCTAYPTARFKLIVNMKGFSAVNILFVIGVAFGAPRIDPPTTPTPTTVKPTDDSVIIEPVNPAEARCATCRFCESLPPKENSADFRCFLDLFVCDDHCCEGF</sequence>
<protein>
    <submittedName>
        <fullName evidence="1">Uncharacterized protein</fullName>
    </submittedName>
</protein>
<comment type="caution">
    <text evidence="1">The sequence shown here is derived from an EMBL/GenBank/DDBJ whole genome shotgun (WGS) entry which is preliminary data.</text>
</comment>
<organism evidence="1 3">
    <name type="scientific">Perkinsus olseni</name>
    <name type="common">Perkinsus atlanticus</name>
    <dbReference type="NCBI Taxonomy" id="32597"/>
    <lineage>
        <taxon>Eukaryota</taxon>
        <taxon>Sar</taxon>
        <taxon>Alveolata</taxon>
        <taxon>Perkinsozoa</taxon>
        <taxon>Perkinsea</taxon>
        <taxon>Perkinsida</taxon>
        <taxon>Perkinsidae</taxon>
        <taxon>Perkinsus</taxon>
    </lineage>
</organism>
<dbReference type="OMA" id="PARRCCT"/>
<dbReference type="Proteomes" id="UP000574390">
    <property type="component" value="Unassembled WGS sequence"/>
</dbReference>
<evidence type="ECO:0000313" key="2">
    <source>
        <dbReference type="EMBL" id="KAF4713387.1"/>
    </source>
</evidence>
<name>A0A7J6QB41_PEROL</name>
<evidence type="ECO:0000313" key="3">
    <source>
        <dbReference type="Proteomes" id="UP000553632"/>
    </source>
</evidence>
<evidence type="ECO:0000313" key="4">
    <source>
        <dbReference type="Proteomes" id="UP000574390"/>
    </source>
</evidence>
<proteinExistence type="predicted"/>
<dbReference type="Proteomes" id="UP000553632">
    <property type="component" value="Unassembled WGS sequence"/>
</dbReference>
<evidence type="ECO:0000313" key="1">
    <source>
        <dbReference type="EMBL" id="KAF4705497.1"/>
    </source>
</evidence>
<reference evidence="3 4" key="1">
    <citation type="submission" date="2020-04" db="EMBL/GenBank/DDBJ databases">
        <title>Perkinsus olseni comparative genomics.</title>
        <authorList>
            <person name="Bogema D.R."/>
        </authorList>
    </citation>
    <scope>NUCLEOTIDE SEQUENCE [LARGE SCALE GENOMIC DNA]</scope>
    <source>
        <strain evidence="2">ATCC PRA-205</strain>
        <strain evidence="1 3">ATCC PRA-207</strain>
    </source>
</reference>
<dbReference type="AlphaFoldDB" id="A0A7J6QB41"/>